<reference evidence="23" key="1">
    <citation type="submission" date="2022-11" db="UniProtKB">
        <authorList>
            <consortium name="WormBaseParasite"/>
        </authorList>
    </citation>
    <scope>IDENTIFICATION</scope>
</reference>
<comment type="similarity">
    <text evidence="3">Belongs to the V-ATPase H subunit family.</text>
</comment>
<comment type="function">
    <text evidence="13">Methyltransferase that can methylate proteins and, to a lower extent, arsenic. Catalytic subunit of a heterodimer with TRMT112, which monomethylates 'Lys-12' of histone H4 (H4K12me1), a modification present at the promoters of numerous genes encoding cell cycle regulators. Catalytic subunit of a heterodimer with TRMT112, which catalyzes N5-methylation of Glu residue of proteins with a Gly-Gln-Xaa-Xaa-Xaa-Arg motif. Methylates ETF1 on 'Gln-185'; ETF1 needs to be complexed to ERF3 in its GTP-bound form to be efficiently methylated. May also play a role in the modulation of arsenic-induced toxicity by mediating the conversion of monomethylarsonous acid (3+) into the less toxic dimethylarsonic acid. It however only plays a limited role in arsenic metabolism compared with AS3MT.</text>
</comment>
<evidence type="ECO:0000256" key="14">
    <source>
        <dbReference type="ARBA" id="ARBA00062344"/>
    </source>
</evidence>
<evidence type="ECO:0000256" key="11">
    <source>
        <dbReference type="ARBA" id="ARBA00048619"/>
    </source>
</evidence>
<dbReference type="GO" id="GO:0003676">
    <property type="term" value="F:nucleic acid binding"/>
    <property type="evidence" value="ECO:0007669"/>
    <property type="project" value="InterPro"/>
</dbReference>
<dbReference type="PANTHER" id="PTHR10698:SF0">
    <property type="entry name" value="V-TYPE PROTON ATPASE SUBUNIT H"/>
    <property type="match status" value="1"/>
</dbReference>
<evidence type="ECO:0000256" key="6">
    <source>
        <dbReference type="ARBA" id="ARBA00022691"/>
    </source>
</evidence>
<evidence type="ECO:0000256" key="9">
    <source>
        <dbReference type="ARBA" id="ARBA00023242"/>
    </source>
</evidence>
<evidence type="ECO:0000259" key="21">
    <source>
        <dbReference type="Pfam" id="PF11698"/>
    </source>
</evidence>
<comment type="function">
    <text evidence="10">Subunit of the V1 complex of vacuolar(H+)-ATPase (V-ATPase), a multisubunit enzyme composed of a peripheral complex (V1) that hydrolyzes ATP and a membrane integral complex (V0) that translocates protons. V-ATPase is responsible for acidifying and maintaining the pH of intracellular compartments and in some cell types, is targeted to the plasma membrane, where it is responsible for acidifying the extracellular environment. Subunit H is essential for V-ATPase activity, but not for the assembly of the complex.</text>
</comment>
<keyword evidence="6" id="KW-0949">S-adenosyl-L-methionine</keyword>
<dbReference type="InterPro" id="IPR002052">
    <property type="entry name" value="DNA_methylase_N6_adenine_CS"/>
</dbReference>
<evidence type="ECO:0000256" key="7">
    <source>
        <dbReference type="ARBA" id="ARBA00022781"/>
    </source>
</evidence>
<evidence type="ECO:0000256" key="17">
    <source>
        <dbReference type="ARBA" id="ARBA00080992"/>
    </source>
</evidence>
<accession>A0A915DUR1</accession>
<dbReference type="GO" id="GO:0032259">
    <property type="term" value="P:methylation"/>
    <property type="evidence" value="ECO:0007669"/>
    <property type="project" value="UniProtKB-KW"/>
</dbReference>
<evidence type="ECO:0000256" key="13">
    <source>
        <dbReference type="ARBA" id="ARBA00053180"/>
    </source>
</evidence>
<evidence type="ECO:0000256" key="15">
    <source>
        <dbReference type="ARBA" id="ARBA00075330"/>
    </source>
</evidence>
<feature type="domain" description="ATPase V1 complex subunit H C-terminal" evidence="21">
    <location>
        <begin position="168"/>
        <end position="245"/>
    </location>
</feature>
<keyword evidence="4" id="KW-0489">Methyltransferase</keyword>
<dbReference type="GO" id="GO:0046961">
    <property type="term" value="F:proton-transporting ATPase activity, rotational mechanism"/>
    <property type="evidence" value="ECO:0007669"/>
    <property type="project" value="InterPro"/>
</dbReference>
<dbReference type="AlphaFoldDB" id="A0A915DUR1"/>
<dbReference type="Gene3D" id="3.40.50.150">
    <property type="entry name" value="Vaccinia Virus protein VP39"/>
    <property type="match status" value="1"/>
</dbReference>
<evidence type="ECO:0000256" key="2">
    <source>
        <dbReference type="ARBA" id="ARBA00006149"/>
    </source>
</evidence>
<dbReference type="Proteomes" id="UP000887574">
    <property type="component" value="Unplaced"/>
</dbReference>
<dbReference type="InterPro" id="IPR004908">
    <property type="entry name" value="ATPase_V1-cplx_hsu"/>
</dbReference>
<dbReference type="GO" id="GO:0005634">
    <property type="term" value="C:nucleus"/>
    <property type="evidence" value="ECO:0007669"/>
    <property type="project" value="UniProtKB-SubCell"/>
</dbReference>
<comment type="catalytic activity">
    <reaction evidence="12">
        <text>methylarsonous acid + S-adenosyl-L-methionine = dimethylarsinate + S-adenosyl-L-homocysteine + 2 H(+)</text>
        <dbReference type="Rhea" id="RHEA:11684"/>
        <dbReference type="ChEBI" id="CHEBI:15378"/>
        <dbReference type="ChEBI" id="CHEBI:16223"/>
        <dbReference type="ChEBI" id="CHEBI:17826"/>
        <dbReference type="ChEBI" id="CHEBI:57856"/>
        <dbReference type="ChEBI" id="CHEBI:59789"/>
    </reaction>
</comment>
<evidence type="ECO:0000256" key="4">
    <source>
        <dbReference type="ARBA" id="ARBA00022603"/>
    </source>
</evidence>
<dbReference type="GO" id="GO:0036009">
    <property type="term" value="F:protein-glutamine N-methyltransferase activity"/>
    <property type="evidence" value="ECO:0007669"/>
    <property type="project" value="UniProtKB-ARBA"/>
</dbReference>
<dbReference type="InterPro" id="IPR029063">
    <property type="entry name" value="SAM-dependent_MTases_sf"/>
</dbReference>
<evidence type="ECO:0000256" key="5">
    <source>
        <dbReference type="ARBA" id="ARBA00022679"/>
    </source>
</evidence>
<dbReference type="Pfam" id="PF11698">
    <property type="entry name" value="V-ATPase_H_C"/>
    <property type="match status" value="1"/>
</dbReference>
<evidence type="ECO:0000313" key="23">
    <source>
        <dbReference type="WBParaSite" id="jg23015"/>
    </source>
</evidence>
<comment type="similarity">
    <text evidence="2">Belongs to the eukaryotic/archaeal PrmC-related family.</text>
</comment>
<dbReference type="SUPFAM" id="SSF48371">
    <property type="entry name" value="ARM repeat"/>
    <property type="match status" value="1"/>
</dbReference>
<sequence>MIEKEELIYYIDFLKTGLRSKDNEYLITSIRSLQSMLKVDQYRREFVQADGIACIMSLLNENAGFQLQYQLIFCLWCLSFNSLIAIQIQNAGIVLRLCDILSECSKQKIDDQAIVREAALMMHCCQVPLLELGNAEKMEDPDLQDDVDFLNSKLLSSLKMSALLMSTVQRLIKILIGILGMSGDPLILSVAAHDLGEYVRFYPSGKEIVQQLQGKDVLMELLEEQDPNVRYHALLAIQKLMVQNWGCAGIGKRGDKTAETQISLEIGCGSGVVTTFLHQILSQECSSNGQESSSSQIFSFCTDLNQKALKCSKRTAALNAIDSARLDFVKCDLFEPFIRRLSGLVDILIFNPPYVPSDQEPGQSTEDFYFAGGKDGRQVIDRVLPKVAEFLSPQGCFYMVALEQNKVPEIIQSCAPSLTGNVVLQRRCGIEQLYVMKFCRNAKPEL</sequence>
<dbReference type="PANTHER" id="PTHR10698">
    <property type="entry name" value="V-TYPE PROTON ATPASE SUBUNIT H"/>
    <property type="match status" value="1"/>
</dbReference>
<dbReference type="FunFam" id="3.40.50.150:FF:000077">
    <property type="entry name" value="HemK methyltransferase family member 2"/>
    <property type="match status" value="1"/>
</dbReference>
<dbReference type="Pfam" id="PF03224">
    <property type="entry name" value="V-ATPase_H_N"/>
    <property type="match status" value="1"/>
</dbReference>
<evidence type="ECO:0000256" key="18">
    <source>
        <dbReference type="ARBA" id="ARBA00083337"/>
    </source>
</evidence>
<dbReference type="CDD" id="cd02440">
    <property type="entry name" value="AdoMet_MTases"/>
    <property type="match status" value="1"/>
</dbReference>
<keyword evidence="5" id="KW-0808">Transferase</keyword>
<organism evidence="22 23">
    <name type="scientific">Ditylenchus dipsaci</name>
    <dbReference type="NCBI Taxonomy" id="166011"/>
    <lineage>
        <taxon>Eukaryota</taxon>
        <taxon>Metazoa</taxon>
        <taxon>Ecdysozoa</taxon>
        <taxon>Nematoda</taxon>
        <taxon>Chromadorea</taxon>
        <taxon>Rhabditida</taxon>
        <taxon>Tylenchina</taxon>
        <taxon>Tylenchomorpha</taxon>
        <taxon>Sphaerularioidea</taxon>
        <taxon>Anguinidae</taxon>
        <taxon>Anguininae</taxon>
        <taxon>Ditylenchus</taxon>
    </lineage>
</organism>
<evidence type="ECO:0000256" key="1">
    <source>
        <dbReference type="ARBA" id="ARBA00004123"/>
    </source>
</evidence>
<evidence type="ECO:0000256" key="12">
    <source>
        <dbReference type="ARBA" id="ARBA00050903"/>
    </source>
</evidence>
<dbReference type="InterPro" id="IPR016024">
    <property type="entry name" value="ARM-type_fold"/>
</dbReference>
<evidence type="ECO:0000256" key="8">
    <source>
        <dbReference type="ARBA" id="ARBA00023065"/>
    </source>
</evidence>
<evidence type="ECO:0000256" key="16">
    <source>
        <dbReference type="ARBA" id="ARBA00076540"/>
    </source>
</evidence>
<comment type="subunit">
    <text evidence="14">Heterodimer; heterodimerization with TRMT112 is required for S-adenosyl-L-methionine-binding.</text>
</comment>
<dbReference type="GO" id="GO:0000221">
    <property type="term" value="C:vacuolar proton-transporting V-type ATPase, V1 domain"/>
    <property type="evidence" value="ECO:0007669"/>
    <property type="project" value="InterPro"/>
</dbReference>
<evidence type="ECO:0000313" key="22">
    <source>
        <dbReference type="Proteomes" id="UP000887574"/>
    </source>
</evidence>
<evidence type="ECO:0000256" key="20">
    <source>
        <dbReference type="ARBA" id="ARBA00093667"/>
    </source>
</evidence>
<dbReference type="InterPro" id="IPR011989">
    <property type="entry name" value="ARM-like"/>
</dbReference>
<keyword evidence="9" id="KW-0539">Nucleus</keyword>
<dbReference type="Gene3D" id="1.25.10.10">
    <property type="entry name" value="Leucine-rich Repeat Variant"/>
    <property type="match status" value="1"/>
</dbReference>
<evidence type="ECO:0000256" key="19">
    <source>
        <dbReference type="ARBA" id="ARBA00093624"/>
    </source>
</evidence>
<name>A0A915DUR1_9BILA</name>
<keyword evidence="22" id="KW-1185">Reference proteome</keyword>
<comment type="subcellular location">
    <subcellularLocation>
        <location evidence="1">Nucleus</location>
    </subcellularLocation>
</comment>
<dbReference type="InterPro" id="IPR011987">
    <property type="entry name" value="ATPase_V1-cplx_hsu_C"/>
</dbReference>
<proteinExistence type="inferred from homology"/>
<protein>
    <recommendedName>
        <fullName evidence="19">Methyltransferase HEMK2</fullName>
    </recommendedName>
    <alternativeName>
        <fullName evidence="18">HemK methyltransferase family member 2</fullName>
    </alternativeName>
    <alternativeName>
        <fullName evidence="16">Lysine N-methyltransferase 9</fullName>
    </alternativeName>
    <alternativeName>
        <fullName evidence="15">Methylarsonite methyltransferase N6AMT1</fullName>
    </alternativeName>
    <alternativeName>
        <fullName evidence="20">Methyltransferase N6AMT1</fullName>
    </alternativeName>
    <alternativeName>
        <fullName evidence="17">Protein N(5)-glutamine methyltransferase</fullName>
    </alternativeName>
</protein>
<dbReference type="WBParaSite" id="jg23015">
    <property type="protein sequence ID" value="jg23015"/>
    <property type="gene ID" value="jg23015"/>
</dbReference>
<dbReference type="GO" id="GO:0005765">
    <property type="term" value="C:lysosomal membrane"/>
    <property type="evidence" value="ECO:0007669"/>
    <property type="project" value="TreeGrafter"/>
</dbReference>
<dbReference type="SUPFAM" id="SSF53335">
    <property type="entry name" value="S-adenosyl-L-methionine-dependent methyltransferases"/>
    <property type="match status" value="1"/>
</dbReference>
<evidence type="ECO:0000256" key="10">
    <source>
        <dbReference type="ARBA" id="ARBA00046225"/>
    </source>
</evidence>
<keyword evidence="7" id="KW-0375">Hydrogen ion transport</keyword>
<comment type="catalytic activity">
    <reaction evidence="11">
        <text>L-lysyl-[histone] + S-adenosyl-L-methionine = N(6)-methyl-L-lysyl-[histone] + S-adenosyl-L-homocysteine + H(+)</text>
        <dbReference type="Rhea" id="RHEA:10024"/>
        <dbReference type="Rhea" id="RHEA-COMP:9845"/>
        <dbReference type="Rhea" id="RHEA-COMP:9846"/>
        <dbReference type="ChEBI" id="CHEBI:15378"/>
        <dbReference type="ChEBI" id="CHEBI:29969"/>
        <dbReference type="ChEBI" id="CHEBI:57856"/>
        <dbReference type="ChEBI" id="CHEBI:59789"/>
        <dbReference type="ChEBI" id="CHEBI:61929"/>
    </reaction>
    <physiologicalReaction direction="left-to-right" evidence="11">
        <dbReference type="Rhea" id="RHEA:10025"/>
    </physiologicalReaction>
</comment>
<keyword evidence="8" id="KW-0813">Transport</keyword>
<evidence type="ECO:0000256" key="3">
    <source>
        <dbReference type="ARBA" id="ARBA00008613"/>
    </source>
</evidence>
<keyword evidence="8" id="KW-0406">Ion transport</keyword>
<dbReference type="PROSITE" id="PS00092">
    <property type="entry name" value="N6_MTASE"/>
    <property type="match status" value="1"/>
</dbReference>